<dbReference type="EMBL" id="JABANM010009801">
    <property type="protein sequence ID" value="KAF4740346.1"/>
    <property type="molecule type" value="Genomic_DNA"/>
</dbReference>
<organism evidence="3 4">
    <name type="scientific">Perkinsus olseni</name>
    <name type="common">Perkinsus atlanticus</name>
    <dbReference type="NCBI Taxonomy" id="32597"/>
    <lineage>
        <taxon>Eukaryota</taxon>
        <taxon>Sar</taxon>
        <taxon>Alveolata</taxon>
        <taxon>Perkinsozoa</taxon>
        <taxon>Perkinsea</taxon>
        <taxon>Perkinsida</taxon>
        <taxon>Perkinsidae</taxon>
        <taxon>Perkinsus</taxon>
    </lineage>
</organism>
<evidence type="ECO:0000313" key="3">
    <source>
        <dbReference type="EMBL" id="KAF4740346.1"/>
    </source>
</evidence>
<name>A0A7J6T7D5_PEROL</name>
<proteinExistence type="predicted"/>
<dbReference type="AlphaFoldDB" id="A0A7J6T7D5"/>
<comment type="caution">
    <text evidence="3">The sequence shown here is derived from an EMBL/GenBank/DDBJ whole genome shotgun (WGS) entry which is preliminary data.</text>
</comment>
<feature type="region of interest" description="Disordered" evidence="1">
    <location>
        <begin position="621"/>
        <end position="643"/>
    </location>
</feature>
<feature type="non-terminal residue" evidence="3">
    <location>
        <position position="1"/>
    </location>
</feature>
<feature type="chain" id="PRO_5029779737" evidence="2">
    <location>
        <begin position="19"/>
        <end position="643"/>
    </location>
</feature>
<evidence type="ECO:0000256" key="1">
    <source>
        <dbReference type="SAM" id="MobiDB-lite"/>
    </source>
</evidence>
<protein>
    <submittedName>
        <fullName evidence="3">Uncharacterized protein</fullName>
    </submittedName>
</protein>
<evidence type="ECO:0000256" key="2">
    <source>
        <dbReference type="SAM" id="SignalP"/>
    </source>
</evidence>
<dbReference type="Proteomes" id="UP000574390">
    <property type="component" value="Unassembled WGS sequence"/>
</dbReference>
<evidence type="ECO:0000313" key="4">
    <source>
        <dbReference type="Proteomes" id="UP000574390"/>
    </source>
</evidence>
<feature type="signal peptide" evidence="2">
    <location>
        <begin position="1"/>
        <end position="18"/>
    </location>
</feature>
<keyword evidence="2" id="KW-0732">Signal</keyword>
<accession>A0A7J6T7D5</accession>
<reference evidence="3 4" key="1">
    <citation type="submission" date="2020-04" db="EMBL/GenBank/DDBJ databases">
        <title>Perkinsus olseni comparative genomics.</title>
        <authorList>
            <person name="Bogema D.R."/>
        </authorList>
    </citation>
    <scope>NUCLEOTIDE SEQUENCE [LARGE SCALE GENOMIC DNA]</scope>
    <source>
        <strain evidence="3">ATCC PRA-205</strain>
    </source>
</reference>
<gene>
    <name evidence="3" type="ORF">FOZ62_023719</name>
</gene>
<sequence length="643" mass="72847">MSRYLVWCGITFVHLVDAEEKYYCYFKADLLAHCIGRSSSGPVKTISQHGALQDPQKPDELVFTTDICSVQDQRPAQGVGGALYVDTVVPCDIEGLQAMVIPYRETEGSRIHRRPTRYHLTYPSSTGETQFDKLQPIAVGDLKLGRAQKSDGILSTFESHSPIHLKAVLTEINLPNSRPVVKATFKMLTDAGSQRELFPLSSKDGVMRLTTTEYHPPRVEAFFFKLPSRRENYYGLMITFNDEPIMLFNTSMRPGYFETHGYRRTERYPGRNEATAIELPPTKDDRLRYHDHHIHRLPDVRSSSSRGVKKALVLVTTPIAFLACSRRHVDYHCANFAAGDVIRGSARCYGESDQLHRYFLLQMMNSRLVIGVALFPLVKAKHKYFCYFEDHLSARCLGKSNMDLIKTISQHGAVDDPDRPNHRQYVNNVCRITRATQRSSGGSLHVPSNGVCDIDGLRGATVEYTMEWGGRLSGKSTSYTLSYPRSTKQYRFDKLKPIAVSKLDLSQSSPGAQTWATFESHRPLYWRAVLTSHPVTRVKATFSYGGRAGLQGSRDRSDVDVLETRDGIMKLQYNRSDGSSANGEAFFFALPSSRQTLYGVMVTFHNEPEMLFDTRLGFPVREGHGHRQTSRYRSQNRERPVQR</sequence>